<reference evidence="1" key="1">
    <citation type="submission" date="2014-09" db="EMBL/GenBank/DDBJ databases">
        <authorList>
            <person name="Magalhaes I.L.F."/>
            <person name="Oliveira U."/>
            <person name="Santos F.R."/>
            <person name="Vidigal T.H.D.A."/>
            <person name="Brescovit A.D."/>
            <person name="Santos A.J."/>
        </authorList>
    </citation>
    <scope>NUCLEOTIDE SEQUENCE</scope>
    <source>
        <tissue evidence="1">Shoot tissue taken approximately 20 cm above the soil surface</tissue>
    </source>
</reference>
<sequence>MARFRRDCVCVYPRPIMKCVRTSNAI</sequence>
<dbReference type="EMBL" id="GBRH01262212">
    <property type="protein sequence ID" value="JAD35683.1"/>
    <property type="molecule type" value="Transcribed_RNA"/>
</dbReference>
<accession>A0A0A8ZDG2</accession>
<proteinExistence type="predicted"/>
<evidence type="ECO:0000313" key="1">
    <source>
        <dbReference type="EMBL" id="JAD35683.1"/>
    </source>
</evidence>
<dbReference type="AlphaFoldDB" id="A0A0A8ZDG2"/>
<organism evidence="1">
    <name type="scientific">Arundo donax</name>
    <name type="common">Giant reed</name>
    <name type="synonym">Donax arundinaceus</name>
    <dbReference type="NCBI Taxonomy" id="35708"/>
    <lineage>
        <taxon>Eukaryota</taxon>
        <taxon>Viridiplantae</taxon>
        <taxon>Streptophyta</taxon>
        <taxon>Embryophyta</taxon>
        <taxon>Tracheophyta</taxon>
        <taxon>Spermatophyta</taxon>
        <taxon>Magnoliopsida</taxon>
        <taxon>Liliopsida</taxon>
        <taxon>Poales</taxon>
        <taxon>Poaceae</taxon>
        <taxon>PACMAD clade</taxon>
        <taxon>Arundinoideae</taxon>
        <taxon>Arundineae</taxon>
        <taxon>Arundo</taxon>
    </lineage>
</organism>
<protein>
    <submittedName>
        <fullName evidence="1">Uncharacterized protein</fullName>
    </submittedName>
</protein>
<name>A0A0A8ZDG2_ARUDO</name>
<reference evidence="1" key="2">
    <citation type="journal article" date="2015" name="Data Brief">
        <title>Shoot transcriptome of the giant reed, Arundo donax.</title>
        <authorList>
            <person name="Barrero R.A."/>
            <person name="Guerrero F.D."/>
            <person name="Moolhuijzen P."/>
            <person name="Goolsby J.A."/>
            <person name="Tidwell J."/>
            <person name="Bellgard S.E."/>
            <person name="Bellgard M.I."/>
        </authorList>
    </citation>
    <scope>NUCLEOTIDE SEQUENCE</scope>
    <source>
        <tissue evidence="1">Shoot tissue taken approximately 20 cm above the soil surface</tissue>
    </source>
</reference>